<dbReference type="Gene3D" id="1.10.357.10">
    <property type="entry name" value="Tetracycline Repressor, domain 2"/>
    <property type="match status" value="1"/>
</dbReference>
<dbReference type="RefSeq" id="WP_090705535.1">
    <property type="nucleotide sequence ID" value="NZ_FNHH01000019.1"/>
</dbReference>
<dbReference type="InterPro" id="IPR013570">
    <property type="entry name" value="Tscrpt_reg_YsiA_C"/>
</dbReference>
<keyword evidence="5" id="KW-1185">Reference proteome</keyword>
<dbReference type="GO" id="GO:0003677">
    <property type="term" value="F:DNA binding"/>
    <property type="evidence" value="ECO:0007669"/>
    <property type="project" value="UniProtKB-UniRule"/>
</dbReference>
<dbReference type="InterPro" id="IPR036271">
    <property type="entry name" value="Tet_transcr_reg_TetR-rel_C_sf"/>
</dbReference>
<dbReference type="Pfam" id="PF08359">
    <property type="entry name" value="TetR_C_4"/>
    <property type="match status" value="1"/>
</dbReference>
<dbReference type="EMBL" id="FNHH01000019">
    <property type="protein sequence ID" value="SDM68473.1"/>
    <property type="molecule type" value="Genomic_DNA"/>
</dbReference>
<dbReference type="Pfam" id="PF00440">
    <property type="entry name" value="TetR_N"/>
    <property type="match status" value="1"/>
</dbReference>
<dbReference type="Proteomes" id="UP000199226">
    <property type="component" value="Unassembled WGS sequence"/>
</dbReference>
<dbReference type="InterPro" id="IPR001647">
    <property type="entry name" value="HTH_TetR"/>
</dbReference>
<gene>
    <name evidence="4" type="ORF">SAMN05421813_11970</name>
</gene>
<proteinExistence type="predicted"/>
<dbReference type="InterPro" id="IPR050109">
    <property type="entry name" value="HTH-type_TetR-like_transc_reg"/>
</dbReference>
<evidence type="ECO:0000259" key="3">
    <source>
        <dbReference type="PROSITE" id="PS50977"/>
    </source>
</evidence>
<dbReference type="AlphaFoldDB" id="A0A1G9V8Q4"/>
<protein>
    <submittedName>
        <fullName evidence="4">DNA-binding transcriptional regulator, AcrR family</fullName>
    </submittedName>
</protein>
<dbReference type="PANTHER" id="PTHR30328">
    <property type="entry name" value="TRANSCRIPTIONAL REPRESSOR"/>
    <property type="match status" value="1"/>
</dbReference>
<dbReference type="InterPro" id="IPR009057">
    <property type="entry name" value="Homeodomain-like_sf"/>
</dbReference>
<feature type="domain" description="HTH tetR-type" evidence="3">
    <location>
        <begin position="5"/>
        <end position="65"/>
    </location>
</feature>
<reference evidence="5" key="1">
    <citation type="submission" date="2016-10" db="EMBL/GenBank/DDBJ databases">
        <authorList>
            <person name="Varghese N."/>
            <person name="Submissions S."/>
        </authorList>
    </citation>
    <scope>NUCLEOTIDE SEQUENCE [LARGE SCALE GENOMIC DNA]</scope>
    <source>
        <strain evidence="5">DSM 24536</strain>
    </source>
</reference>
<name>A0A1G9V8Q4_9SPHI</name>
<evidence type="ECO:0000313" key="5">
    <source>
        <dbReference type="Proteomes" id="UP000199226"/>
    </source>
</evidence>
<accession>A0A1G9V8Q4</accession>
<keyword evidence="1 2" id="KW-0238">DNA-binding</keyword>
<feature type="DNA-binding region" description="H-T-H motif" evidence="2">
    <location>
        <begin position="28"/>
        <end position="47"/>
    </location>
</feature>
<dbReference type="SUPFAM" id="SSF48498">
    <property type="entry name" value="Tetracyclin repressor-like, C-terminal domain"/>
    <property type="match status" value="1"/>
</dbReference>
<evidence type="ECO:0000313" key="4">
    <source>
        <dbReference type="EMBL" id="SDM68473.1"/>
    </source>
</evidence>
<dbReference type="SUPFAM" id="SSF46689">
    <property type="entry name" value="Homeodomain-like"/>
    <property type="match status" value="1"/>
</dbReference>
<organism evidence="4 5">
    <name type="scientific">Daejeonella rubra</name>
    <dbReference type="NCBI Taxonomy" id="990371"/>
    <lineage>
        <taxon>Bacteria</taxon>
        <taxon>Pseudomonadati</taxon>
        <taxon>Bacteroidota</taxon>
        <taxon>Sphingobacteriia</taxon>
        <taxon>Sphingobacteriales</taxon>
        <taxon>Sphingobacteriaceae</taxon>
        <taxon>Daejeonella</taxon>
    </lineage>
</organism>
<evidence type="ECO:0000256" key="1">
    <source>
        <dbReference type="ARBA" id="ARBA00023125"/>
    </source>
</evidence>
<dbReference type="OrthoDB" id="9789566at2"/>
<dbReference type="Gene3D" id="1.10.10.60">
    <property type="entry name" value="Homeodomain-like"/>
    <property type="match status" value="1"/>
</dbReference>
<dbReference type="PROSITE" id="PS50977">
    <property type="entry name" value="HTH_TETR_2"/>
    <property type="match status" value="1"/>
</dbReference>
<dbReference type="PANTHER" id="PTHR30328:SF54">
    <property type="entry name" value="HTH-TYPE TRANSCRIPTIONAL REPRESSOR SCO4008"/>
    <property type="match status" value="1"/>
</dbReference>
<sequence length="199" mass="22761">MQKDELIIKDILEGAKRLFSRHGLKKTTMEEIADAAGKGKSTLYYYFPSKNEIFEAVVEDEMKNLIQKVRVAINKETTAKQKMKAFLGTNLSSILEYHNLNMVVKEEIHNGLKKMLQIKQKYDQTQIDMMKEILKCGVQSGEFRELPEEMIEKCSFASIAAFRGLNSPLSVTMCDFKSEQYFDILVDTIVDGIGSQKKK</sequence>
<evidence type="ECO:0000256" key="2">
    <source>
        <dbReference type="PROSITE-ProRule" id="PRU00335"/>
    </source>
</evidence>
<dbReference type="PRINTS" id="PR00455">
    <property type="entry name" value="HTHTETR"/>
</dbReference>